<dbReference type="OrthoDB" id="6712777at2"/>
<dbReference type="Proteomes" id="UP000196536">
    <property type="component" value="Unassembled WGS sequence"/>
</dbReference>
<evidence type="ECO:0000256" key="1">
    <source>
        <dbReference type="SAM" id="MobiDB-lite"/>
    </source>
</evidence>
<gene>
    <name evidence="3" type="ORF">CAP51_05400</name>
</gene>
<dbReference type="Pfam" id="PF11776">
    <property type="entry name" value="RcnB"/>
    <property type="match status" value="1"/>
</dbReference>
<evidence type="ECO:0000313" key="3">
    <source>
        <dbReference type="EMBL" id="OUY09037.1"/>
    </source>
</evidence>
<dbReference type="AlphaFoldDB" id="A0A1Z9Z3N5"/>
<organism evidence="3 4">
    <name type="scientific">Acinetobacter populi</name>
    <dbReference type="NCBI Taxonomy" id="1582270"/>
    <lineage>
        <taxon>Bacteria</taxon>
        <taxon>Pseudomonadati</taxon>
        <taxon>Pseudomonadota</taxon>
        <taxon>Gammaproteobacteria</taxon>
        <taxon>Moraxellales</taxon>
        <taxon>Moraxellaceae</taxon>
        <taxon>Acinetobacter</taxon>
    </lineage>
</organism>
<accession>A0A1Z9Z3N5</accession>
<comment type="caution">
    <text evidence="3">The sequence shown here is derived from an EMBL/GenBank/DDBJ whole genome shotgun (WGS) entry which is preliminary data.</text>
</comment>
<reference evidence="3 4" key="1">
    <citation type="submission" date="2017-05" db="EMBL/GenBank/DDBJ databases">
        <title>Acinetobacter populi ANC 5415 (= PBJ7), whole genome shotgun sequencing project.</title>
        <authorList>
            <person name="Nemec A."/>
            <person name="Radolfova-Krizova L."/>
        </authorList>
    </citation>
    <scope>NUCLEOTIDE SEQUENCE [LARGE SCALE GENOMIC DNA]</scope>
    <source>
        <strain evidence="3 4">PBJ7</strain>
    </source>
</reference>
<protein>
    <recommendedName>
        <fullName evidence="5">RcnB family protein</fullName>
    </recommendedName>
</protein>
<evidence type="ECO:0000256" key="2">
    <source>
        <dbReference type="SAM" id="SignalP"/>
    </source>
</evidence>
<keyword evidence="2" id="KW-0732">Signal</keyword>
<dbReference type="EMBL" id="NEXX01000001">
    <property type="protein sequence ID" value="OUY09037.1"/>
    <property type="molecule type" value="Genomic_DNA"/>
</dbReference>
<dbReference type="InterPro" id="IPR024572">
    <property type="entry name" value="RcnB"/>
</dbReference>
<feature type="region of interest" description="Disordered" evidence="1">
    <location>
        <begin position="23"/>
        <end position="66"/>
    </location>
</feature>
<keyword evidence="4" id="KW-1185">Reference proteome</keyword>
<feature type="chain" id="PRO_5012555289" description="RcnB family protein" evidence="2">
    <location>
        <begin position="23"/>
        <end position="130"/>
    </location>
</feature>
<dbReference type="Gene3D" id="3.10.450.160">
    <property type="entry name" value="inner membrane protein cigr"/>
    <property type="match status" value="1"/>
</dbReference>
<proteinExistence type="predicted"/>
<name>A0A1Z9Z3N5_9GAMM</name>
<evidence type="ECO:0008006" key="5">
    <source>
        <dbReference type="Google" id="ProtNLM"/>
    </source>
</evidence>
<sequence>MKYLGSLLFVSLSLLPIQPIFAAPQDDGRSFDQRNQSESDYKPQINRDDFRKPRDQRRQDNDDSSRYHEKFYWKAGATLPEQYRSANHQIDYSNNPKLAPPTRYQQWIKVKNKYVLLNVITNTIIKVVPE</sequence>
<feature type="compositionally biased region" description="Basic and acidic residues" evidence="1">
    <location>
        <begin position="26"/>
        <end position="66"/>
    </location>
</feature>
<dbReference type="RefSeq" id="WP_087619694.1">
    <property type="nucleotide sequence ID" value="NZ_NEXX01000001.1"/>
</dbReference>
<evidence type="ECO:0000313" key="4">
    <source>
        <dbReference type="Proteomes" id="UP000196536"/>
    </source>
</evidence>
<feature type="signal peptide" evidence="2">
    <location>
        <begin position="1"/>
        <end position="22"/>
    </location>
</feature>